<keyword evidence="10" id="KW-0560">Oxidoreductase</keyword>
<keyword evidence="13" id="KW-0802">TPR repeat</keyword>
<dbReference type="GO" id="GO:0004656">
    <property type="term" value="F:procollagen-proline 4-dioxygenase activity"/>
    <property type="evidence" value="ECO:0007669"/>
    <property type="project" value="UniProtKB-EC"/>
</dbReference>
<evidence type="ECO:0000256" key="13">
    <source>
        <dbReference type="PROSITE-ProRule" id="PRU00339"/>
    </source>
</evidence>
<organism evidence="18">
    <name type="scientific">Nippostrongylus brasiliensis</name>
    <name type="common">Rat hookworm</name>
    <dbReference type="NCBI Taxonomy" id="27835"/>
    <lineage>
        <taxon>Eukaryota</taxon>
        <taxon>Metazoa</taxon>
        <taxon>Ecdysozoa</taxon>
        <taxon>Nematoda</taxon>
        <taxon>Chromadorea</taxon>
        <taxon>Rhabditida</taxon>
        <taxon>Rhabditina</taxon>
        <taxon>Rhabditomorpha</taxon>
        <taxon>Strongyloidea</taxon>
        <taxon>Heligmosomidae</taxon>
        <taxon>Nippostrongylus</taxon>
    </lineage>
</organism>
<feature type="coiled-coil region" evidence="14">
    <location>
        <begin position="533"/>
        <end position="560"/>
    </location>
</feature>
<dbReference type="AlphaFoldDB" id="A0A0N4Y914"/>
<dbReference type="OMA" id="YSAAMEW"/>
<dbReference type="InterPro" id="IPR044862">
    <property type="entry name" value="Pro_4_hyd_alph_FE2OG_OXY"/>
</dbReference>
<dbReference type="STRING" id="27835.A0A0N4Y914"/>
<evidence type="ECO:0000256" key="2">
    <source>
        <dbReference type="ARBA" id="ARBA00002035"/>
    </source>
</evidence>
<dbReference type="InterPro" id="IPR013547">
    <property type="entry name" value="P4H_N"/>
</dbReference>
<keyword evidence="9" id="KW-0223">Dioxygenase</keyword>
<dbReference type="Pfam" id="PF13640">
    <property type="entry name" value="2OG-FeII_Oxy_3"/>
    <property type="match status" value="1"/>
</dbReference>
<dbReference type="Pfam" id="PF23558">
    <property type="entry name" value="TPR_P4H"/>
    <property type="match status" value="2"/>
</dbReference>
<evidence type="ECO:0000256" key="4">
    <source>
        <dbReference type="ARBA" id="ARBA00006511"/>
    </source>
</evidence>
<gene>
    <name evidence="16" type="ORF">NBR_LOCUS12768</name>
</gene>
<dbReference type="InterPro" id="IPR045054">
    <property type="entry name" value="P4HA-like"/>
</dbReference>
<evidence type="ECO:0000256" key="9">
    <source>
        <dbReference type="ARBA" id="ARBA00022964"/>
    </source>
</evidence>
<dbReference type="InterPro" id="IPR019734">
    <property type="entry name" value="TPR_rpt"/>
</dbReference>
<evidence type="ECO:0000259" key="15">
    <source>
        <dbReference type="PROSITE" id="PS51471"/>
    </source>
</evidence>
<accession>A0A0N4Y914</accession>
<feature type="repeat" description="TPR" evidence="13">
    <location>
        <begin position="188"/>
        <end position="221"/>
    </location>
</feature>
<evidence type="ECO:0000256" key="6">
    <source>
        <dbReference type="ARBA" id="ARBA00022723"/>
    </source>
</evidence>
<dbReference type="Proteomes" id="UP000271162">
    <property type="component" value="Unassembled WGS sequence"/>
</dbReference>
<evidence type="ECO:0000256" key="8">
    <source>
        <dbReference type="ARBA" id="ARBA00022896"/>
    </source>
</evidence>
<feature type="domain" description="Fe2OG dioxygenase" evidence="15">
    <location>
        <begin position="909"/>
        <end position="1017"/>
    </location>
</feature>
<dbReference type="PANTHER" id="PTHR10869:SF244">
    <property type="entry name" value="PROLYL 4-HYDROXYLASE SUBUNIT ALPHA-2"/>
    <property type="match status" value="1"/>
</dbReference>
<reference evidence="18" key="1">
    <citation type="submission" date="2016-04" db="UniProtKB">
        <authorList>
            <consortium name="WormBaseParasite"/>
        </authorList>
    </citation>
    <scope>IDENTIFICATION</scope>
</reference>
<keyword evidence="12" id="KW-0325">Glycoprotein</keyword>
<dbReference type="EMBL" id="UYSL01020853">
    <property type="protein sequence ID" value="VDL76357.1"/>
    <property type="molecule type" value="Genomic_DNA"/>
</dbReference>
<comment type="function">
    <text evidence="2">Catalyzes the post-translational formation of 4-hydroxyproline in -Xaa-Pro-Gly- sequences in collagens and other proteins.</text>
</comment>
<name>A0A0N4Y914_NIPBR</name>
<proteinExistence type="inferred from homology"/>
<dbReference type="Pfam" id="PF08336">
    <property type="entry name" value="P4Ha_N"/>
    <property type="match status" value="2"/>
</dbReference>
<dbReference type="Gene3D" id="2.60.120.620">
    <property type="entry name" value="q2cbj1_9rhob like domain"/>
    <property type="match status" value="3"/>
</dbReference>
<evidence type="ECO:0000313" key="16">
    <source>
        <dbReference type="EMBL" id="VDL76357.1"/>
    </source>
</evidence>
<dbReference type="PANTHER" id="PTHR10869">
    <property type="entry name" value="PROLYL 4-HYDROXYLASE ALPHA SUBUNIT"/>
    <property type="match status" value="1"/>
</dbReference>
<evidence type="ECO:0000256" key="1">
    <source>
        <dbReference type="ARBA" id="ARBA00001961"/>
    </source>
</evidence>
<comment type="cofactor">
    <cofactor evidence="1">
        <name>L-ascorbate</name>
        <dbReference type="ChEBI" id="CHEBI:38290"/>
    </cofactor>
</comment>
<keyword evidence="14" id="KW-0175">Coiled coil</keyword>
<dbReference type="SMART" id="SM00702">
    <property type="entry name" value="P4Hc"/>
    <property type="match status" value="2"/>
</dbReference>
<reference evidence="16 17" key="2">
    <citation type="submission" date="2018-11" db="EMBL/GenBank/DDBJ databases">
        <authorList>
            <consortium name="Pathogen Informatics"/>
        </authorList>
    </citation>
    <scope>NUCLEOTIDE SEQUENCE [LARGE SCALE GENOMIC DNA]</scope>
</reference>
<evidence type="ECO:0000313" key="17">
    <source>
        <dbReference type="Proteomes" id="UP000271162"/>
    </source>
</evidence>
<evidence type="ECO:0000256" key="11">
    <source>
        <dbReference type="ARBA" id="ARBA00023004"/>
    </source>
</evidence>
<evidence type="ECO:0000256" key="5">
    <source>
        <dbReference type="ARBA" id="ARBA00012269"/>
    </source>
</evidence>
<evidence type="ECO:0000256" key="10">
    <source>
        <dbReference type="ARBA" id="ARBA00023002"/>
    </source>
</evidence>
<comment type="subcellular location">
    <subcellularLocation>
        <location evidence="3">Endoplasmic reticulum lumen</location>
    </subcellularLocation>
</comment>
<evidence type="ECO:0000313" key="18">
    <source>
        <dbReference type="WBParaSite" id="NBR_0001276701-mRNA-1"/>
    </source>
</evidence>
<keyword evidence="17" id="KW-1185">Reference proteome</keyword>
<dbReference type="PROSITE" id="PS50005">
    <property type="entry name" value="TPR"/>
    <property type="match status" value="1"/>
</dbReference>
<dbReference type="InterPro" id="IPR006620">
    <property type="entry name" value="Pro_4_hyd_alph"/>
</dbReference>
<dbReference type="FunFam" id="2.60.120.620:FF:000001">
    <property type="entry name" value="Prolyl 4-hydroxylase subunit alpha 2"/>
    <property type="match status" value="1"/>
</dbReference>
<comment type="similarity">
    <text evidence="4">Belongs to the P4HA family.</text>
</comment>
<keyword evidence="8" id="KW-0847">Vitamin C</keyword>
<dbReference type="GO" id="GO:0005506">
    <property type="term" value="F:iron ion binding"/>
    <property type="evidence" value="ECO:0007669"/>
    <property type="project" value="InterPro"/>
</dbReference>
<dbReference type="GO" id="GO:0031418">
    <property type="term" value="F:L-ascorbic acid binding"/>
    <property type="evidence" value="ECO:0007669"/>
    <property type="project" value="UniProtKB-KW"/>
</dbReference>
<dbReference type="EC" id="1.14.11.2" evidence="5"/>
<keyword evidence="7" id="KW-0256">Endoplasmic reticulum</keyword>
<dbReference type="FunFam" id="1.25.40.10:FF:000006">
    <property type="entry name" value="Prolyl 4-hydroxylase subunit alpha 2"/>
    <property type="match status" value="2"/>
</dbReference>
<evidence type="ECO:0000256" key="12">
    <source>
        <dbReference type="ARBA" id="ARBA00023180"/>
    </source>
</evidence>
<dbReference type="WBParaSite" id="NBR_0001276701-mRNA-1">
    <property type="protein sequence ID" value="NBR_0001276701-mRNA-1"/>
    <property type="gene ID" value="NBR_0001276701"/>
</dbReference>
<evidence type="ECO:0000256" key="7">
    <source>
        <dbReference type="ARBA" id="ARBA00022824"/>
    </source>
</evidence>
<evidence type="ECO:0000256" key="3">
    <source>
        <dbReference type="ARBA" id="ARBA00004319"/>
    </source>
</evidence>
<keyword evidence="6" id="KW-0479">Metal-binding</keyword>
<dbReference type="GO" id="GO:0005788">
    <property type="term" value="C:endoplasmic reticulum lumen"/>
    <property type="evidence" value="ECO:0007669"/>
    <property type="project" value="UniProtKB-SubCell"/>
</dbReference>
<protein>
    <recommendedName>
        <fullName evidence="5">procollagen-proline 4-dioxygenase</fullName>
        <ecNumber evidence="5">1.14.11.2</ecNumber>
    </recommendedName>
</protein>
<dbReference type="PROSITE" id="PS51471">
    <property type="entry name" value="FE2OG_OXY"/>
    <property type="match status" value="1"/>
</dbReference>
<dbReference type="SUPFAM" id="SSF48452">
    <property type="entry name" value="TPR-like"/>
    <property type="match status" value="2"/>
</dbReference>
<keyword evidence="11" id="KW-0408">Iron</keyword>
<dbReference type="Gene3D" id="6.10.140.1460">
    <property type="match status" value="2"/>
</dbReference>
<sequence length="1064" mass="120853">MAKVRKGQREFLVGRIDWMRLKRTTPTCSSLAATPVRRLILMKSLLGVLAVLVAAASADLFTSIADMQSLLDSEKSIPNDAAIETGVQDISNPINAFLLIKKKIFDWKGIEEKMLHNKAGGFIERVTNVNYGLRYPTEEDLTGAAIAGDCFEIAKAAYQDGDFYHTIMWMEEAQRRLAEEDEPTAKLADILEYLSYSLYKQGNLKHALKLVEELAKMEPNHPRAKGNIKWYEDLLAEEGVKKSDMRRAIGSFTNARPMSVLGNEERTIYEALCRDEVPVSTKDISKLYCYYKRDRPFLVYAPIKVEIKRFNPLAVLFKDVISDDEIETIQELAKPKLARATVHDAASGKLVTATYRISKSAWLKGWEDEVVERVNKRIDMMTNLEMETAEELQMSQPVYGGGTVFTDIKSTVLPTKNDALFWYNLHKFGDGDVRTRHAACPVLVGVKWVSNKWIHERGNEIRRRCGVKMSDAERFVGDLGFGPEPRTAPNYLFGLLAVLPIVVINADLFTSIADMESLLDSGKSIPSILYKYIDGEKDRLQQLAKLAEKYERQNEEDQQITDITNPIAAFLLIKRKMFDWKAIEEKMLLHRGGSYSASDFGVRFPTEEDLAGAAIGLLRLQDTYRLDTRDIANGRILAVQGNLTFDGEHHSENSSYCFVAEYKHSFAAGDCFEIAKAAYNDGDFYHTIMWMEESKRRLEKEDVPTAKLGQILEYLSYSLFKQGNVKHALQLVEQLAKLEPNHPRAKGNVKWYEDKLAEEGVKKSEMRKGLGPVSNERPISVLGNAERTIYEALCRNEVPVSEKDKSKLYCYLKRDRPYLVYAPIKVEIKRFNPLAVLFKEVMSDEEIKLIEELSIPRLARATVHDAATGKLVTATYRISKSAWLKGWEHEVVDRINKRIDMMTNLDMDTAEELQVQNYGVGGHYDPHFDHARKEETKSFESLGTGNRVATVLFYMTEPLYGGGTVFTDVKSAVLPTKNDALFWYNLYKYGDGDPRTRHAACPVLIGQKWVTNKWVHERGQERRRPCGLRMSDGERFIGDLGFGPEPRNAPNLSPDLSKDIFRTI</sequence>
<dbReference type="InterPro" id="IPR005123">
    <property type="entry name" value="Oxoglu/Fe-dep_dioxygenase_dom"/>
</dbReference>
<evidence type="ECO:0000256" key="14">
    <source>
        <dbReference type="SAM" id="Coils"/>
    </source>
</evidence>
<dbReference type="InterPro" id="IPR011990">
    <property type="entry name" value="TPR-like_helical_dom_sf"/>
</dbReference>
<dbReference type="Gene3D" id="1.25.40.10">
    <property type="entry name" value="Tetratricopeptide repeat domain"/>
    <property type="match status" value="2"/>
</dbReference>
<dbReference type="InterPro" id="IPR059068">
    <property type="entry name" value="TPR_P4H"/>
</dbReference>